<evidence type="ECO:0000313" key="3">
    <source>
        <dbReference type="Proteomes" id="UP001432039"/>
    </source>
</evidence>
<gene>
    <name evidence="2" type="ORF">OG517_33745</name>
</gene>
<dbReference type="RefSeq" id="WP_328964329.1">
    <property type="nucleotide sequence ID" value="NZ_CP108090.1"/>
</dbReference>
<proteinExistence type="predicted"/>
<organism evidence="2 3">
    <name type="scientific">Streptomyces virginiae</name>
    <name type="common">Streptomyces cinnamonensis</name>
    <dbReference type="NCBI Taxonomy" id="1961"/>
    <lineage>
        <taxon>Bacteria</taxon>
        <taxon>Bacillati</taxon>
        <taxon>Actinomycetota</taxon>
        <taxon>Actinomycetes</taxon>
        <taxon>Kitasatosporales</taxon>
        <taxon>Streptomycetaceae</taxon>
        <taxon>Streptomyces</taxon>
    </lineage>
</organism>
<keyword evidence="3" id="KW-1185">Reference proteome</keyword>
<evidence type="ECO:0000313" key="2">
    <source>
        <dbReference type="EMBL" id="WUQ15981.1"/>
    </source>
</evidence>
<dbReference type="EMBL" id="CP108090">
    <property type="protein sequence ID" value="WUQ15981.1"/>
    <property type="molecule type" value="Genomic_DNA"/>
</dbReference>
<reference evidence="2" key="1">
    <citation type="submission" date="2022-10" db="EMBL/GenBank/DDBJ databases">
        <title>The complete genomes of actinobacterial strains from the NBC collection.</title>
        <authorList>
            <person name="Joergensen T.S."/>
            <person name="Alvarez Arevalo M."/>
            <person name="Sterndorff E.B."/>
            <person name="Faurdal D."/>
            <person name="Vuksanovic O."/>
            <person name="Mourched A.-S."/>
            <person name="Charusanti P."/>
            <person name="Shaw S."/>
            <person name="Blin K."/>
            <person name="Weber T."/>
        </authorList>
    </citation>
    <scope>NUCLEOTIDE SEQUENCE</scope>
    <source>
        <strain evidence="2">NBC_00248</strain>
    </source>
</reference>
<feature type="region of interest" description="Disordered" evidence="1">
    <location>
        <begin position="27"/>
        <end position="53"/>
    </location>
</feature>
<protein>
    <submittedName>
        <fullName evidence="2">Uncharacterized protein</fullName>
    </submittedName>
</protein>
<sequence>MERNFPHRLAQLRALLGEAVALPAPAPHAAAPVDASGPALQGQERSRPQVWSA</sequence>
<evidence type="ECO:0000256" key="1">
    <source>
        <dbReference type="SAM" id="MobiDB-lite"/>
    </source>
</evidence>
<name>A0ABZ1TMJ3_STRVG</name>
<accession>A0ABZ1TMJ3</accession>
<dbReference type="Proteomes" id="UP001432039">
    <property type="component" value="Chromosome"/>
</dbReference>